<evidence type="ECO:0000256" key="1">
    <source>
        <dbReference type="SAM" id="MobiDB-lite"/>
    </source>
</evidence>
<dbReference type="AlphaFoldDB" id="H1LFX2"/>
<proteinExistence type="predicted"/>
<name>H1LFX2_9LACO</name>
<organism evidence="2 3">
    <name type="scientific">Lentilactobacillus kisonensis F0435</name>
    <dbReference type="NCBI Taxonomy" id="797516"/>
    <lineage>
        <taxon>Bacteria</taxon>
        <taxon>Bacillati</taxon>
        <taxon>Bacillota</taxon>
        <taxon>Bacilli</taxon>
        <taxon>Lactobacillales</taxon>
        <taxon>Lactobacillaceae</taxon>
        <taxon>Lentilactobacillus</taxon>
    </lineage>
</organism>
<evidence type="ECO:0000313" key="2">
    <source>
        <dbReference type="EMBL" id="EHO51426.1"/>
    </source>
</evidence>
<reference evidence="2 3" key="1">
    <citation type="submission" date="2011-09" db="EMBL/GenBank/DDBJ databases">
        <authorList>
            <person name="Weinstock G."/>
            <person name="Sodergren E."/>
            <person name="Clifton S."/>
            <person name="Fulton L."/>
            <person name="Fulton B."/>
            <person name="Courtney L."/>
            <person name="Fronick C."/>
            <person name="Harrison M."/>
            <person name="Strong C."/>
            <person name="Farmer C."/>
            <person name="Delahaunty K."/>
            <person name="Markovic C."/>
            <person name="Hall O."/>
            <person name="Minx P."/>
            <person name="Tomlinson C."/>
            <person name="Mitreva M."/>
            <person name="Hou S."/>
            <person name="Chen J."/>
            <person name="Wollam A."/>
            <person name="Pepin K.H."/>
            <person name="Johnson M."/>
            <person name="Bhonagiri V."/>
            <person name="Zhang X."/>
            <person name="Suruliraj S."/>
            <person name="Warren W."/>
            <person name="Chinwalla A."/>
            <person name="Mardis E.R."/>
            <person name="Wilson R.K."/>
        </authorList>
    </citation>
    <scope>NUCLEOTIDE SEQUENCE [LARGE SCALE GENOMIC DNA]</scope>
    <source>
        <strain evidence="2 3">F0435</strain>
    </source>
</reference>
<evidence type="ECO:0000313" key="3">
    <source>
        <dbReference type="Proteomes" id="UP000005025"/>
    </source>
</evidence>
<dbReference type="HOGENOM" id="CLU_3201290_0_0_9"/>
<gene>
    <name evidence="2" type="ORF">HMPREF9104_01498</name>
</gene>
<comment type="caution">
    <text evidence="2">The sequence shown here is derived from an EMBL/GenBank/DDBJ whole genome shotgun (WGS) entry which is preliminary data.</text>
</comment>
<dbReference type="EMBL" id="AGRJ01000137">
    <property type="protein sequence ID" value="EHO51426.1"/>
    <property type="molecule type" value="Genomic_DNA"/>
</dbReference>
<feature type="compositionally biased region" description="Basic and acidic residues" evidence="1">
    <location>
        <begin position="18"/>
        <end position="27"/>
    </location>
</feature>
<feature type="region of interest" description="Disordered" evidence="1">
    <location>
        <begin position="14"/>
        <end position="45"/>
    </location>
</feature>
<dbReference type="Proteomes" id="UP000005025">
    <property type="component" value="Unassembled WGS sequence"/>
</dbReference>
<sequence>MNLSDHTADLSLISETIKSGDESKNNAERSSGNMVMKNTIRHILK</sequence>
<protein>
    <submittedName>
        <fullName evidence="2">Uncharacterized protein</fullName>
    </submittedName>
</protein>
<accession>H1LFX2</accession>